<feature type="transmembrane region" description="Helical" evidence="1">
    <location>
        <begin position="73"/>
        <end position="94"/>
    </location>
</feature>
<protein>
    <submittedName>
        <fullName evidence="2">Uncharacterized protein</fullName>
    </submittedName>
</protein>
<keyword evidence="1" id="KW-0472">Membrane</keyword>
<proteinExistence type="predicted"/>
<organism evidence="2 3">
    <name type="scientific">Methanimicrococcus hacksteinii</name>
    <dbReference type="NCBI Taxonomy" id="3028293"/>
    <lineage>
        <taxon>Archaea</taxon>
        <taxon>Methanobacteriati</taxon>
        <taxon>Methanobacteriota</taxon>
        <taxon>Stenosarchaea group</taxon>
        <taxon>Methanomicrobia</taxon>
        <taxon>Methanosarcinales</taxon>
        <taxon>Methanosarcinaceae</taxon>
        <taxon>Methanimicrococcus</taxon>
    </lineage>
</organism>
<gene>
    <name evidence="2" type="ORF">MmiAt1_12780</name>
</gene>
<keyword evidence="1" id="KW-0812">Transmembrane</keyword>
<evidence type="ECO:0000313" key="3">
    <source>
        <dbReference type="Proteomes" id="UP001272052"/>
    </source>
</evidence>
<dbReference type="Proteomes" id="UP001272052">
    <property type="component" value="Unassembled WGS sequence"/>
</dbReference>
<dbReference type="RefSeq" id="WP_318786109.1">
    <property type="nucleotide sequence ID" value="NZ_JAWDKC010000021.1"/>
</dbReference>
<reference evidence="2 3" key="1">
    <citation type="submission" date="2023-06" db="EMBL/GenBank/DDBJ databases">
        <title>Genome sequence of Methanimicrococcus sp. At1.</title>
        <authorList>
            <person name="Protasov E."/>
            <person name="Platt K."/>
            <person name="Poehlein A."/>
            <person name="Daniel R."/>
            <person name="Brune A."/>
        </authorList>
    </citation>
    <scope>NUCLEOTIDE SEQUENCE [LARGE SCALE GENOMIC DNA]</scope>
    <source>
        <strain evidence="2 3">At1</strain>
    </source>
</reference>
<comment type="caution">
    <text evidence="2">The sequence shown here is derived from an EMBL/GenBank/DDBJ whole genome shotgun (WGS) entry which is preliminary data.</text>
</comment>
<accession>A0ABU3VQJ9</accession>
<keyword evidence="3" id="KW-1185">Reference proteome</keyword>
<dbReference type="EMBL" id="JAWDKC010000021">
    <property type="protein sequence ID" value="MDV0445684.1"/>
    <property type="molecule type" value="Genomic_DNA"/>
</dbReference>
<name>A0ABU3VQJ9_9EURY</name>
<sequence length="324" mass="38245">MMLFFILFLIISSLPAFYIATKKDFIVIPNDTFNRYWMRLIILYPMTLFTFLISMGMIYGLETFFSFRLDDYTFIKYAALLVPLLIAFIFIWVFEKYIIKNDIIQNSLDIVKDKLFIYFPDDNNRILPRKAAGTKYNFPKRKPDEFLLGIQMSDFIIAEEEIEGRDILFTLDGELIVSERVLSVFQNNNLTGYSIRPTKSRKTKAALKPAFYQITSHKYMPPVSEFTQIKTSRFSVTSVPLNNEVYYDLKTLKNTSDFNRSLEYFGANDFDPYAPQRFWIVSPKVKEIFISRFKQSERDFISIFLVDSEVSDDQQNETEQQEFE</sequence>
<feature type="transmembrane region" description="Helical" evidence="1">
    <location>
        <begin position="40"/>
        <end position="61"/>
    </location>
</feature>
<evidence type="ECO:0000313" key="2">
    <source>
        <dbReference type="EMBL" id="MDV0445684.1"/>
    </source>
</evidence>
<evidence type="ECO:0000256" key="1">
    <source>
        <dbReference type="SAM" id="Phobius"/>
    </source>
</evidence>
<keyword evidence="1" id="KW-1133">Transmembrane helix</keyword>